<gene>
    <name evidence="2" type="ORF">EMH_0033010</name>
</gene>
<dbReference type="GeneID" id="25378107"/>
<sequence>MHSATVASLGLQRISTGFQRVARCLTRGPCVHERLEAIPACHEPAYAALGTCACTAHPRNRIWRVYCTTGQGGFSTAAGDKLHCTTSQRRFSAMADTSEQGSAGSKSEESAEQMQVNRLLQRYRMLRPEDRMRLIEEHAKAGRSSMTGWRQFRAKGMDDELQSWEADKRKREEQHERVLRLREIHKPAHLRRRKRKLKRVQQSEQQTPPVVRPTLTNELTDFDNPYMLKREAIRRLLEERGARNALDESMIDDYLDRRPDLAKLRLCAKLPPEVVEPLAAFHGLTNYNFDKRIRLQQKVNAMFRAVDAADSELDKVLGNLEENQRSDMKHELHPFRNHFGFVSAVPTGTVGSITMGREESGTDKELRKIRYPTLQRVAHTLPKDPKYRAIVAHAIRVLERSRGWDFQDKVKAINTLVEVYNHLPPSATYERKLDEAFPVFR</sequence>
<dbReference type="VEuPathDB" id="ToxoDB:EMH_0033010"/>
<dbReference type="Proteomes" id="UP000030744">
    <property type="component" value="Unassembled WGS sequence"/>
</dbReference>
<evidence type="ECO:0000313" key="2">
    <source>
        <dbReference type="EMBL" id="CDJ30769.1"/>
    </source>
</evidence>
<feature type="region of interest" description="Disordered" evidence="1">
    <location>
        <begin position="92"/>
        <end position="113"/>
    </location>
</feature>
<proteinExistence type="predicted"/>
<organism evidence="2 3">
    <name type="scientific">Eimeria mitis</name>
    <dbReference type="NCBI Taxonomy" id="44415"/>
    <lineage>
        <taxon>Eukaryota</taxon>
        <taxon>Sar</taxon>
        <taxon>Alveolata</taxon>
        <taxon>Apicomplexa</taxon>
        <taxon>Conoidasida</taxon>
        <taxon>Coccidia</taxon>
        <taxon>Eucoccidiorida</taxon>
        <taxon>Eimeriorina</taxon>
        <taxon>Eimeriidae</taxon>
        <taxon>Eimeria</taxon>
    </lineage>
</organism>
<keyword evidence="3" id="KW-1185">Reference proteome</keyword>
<dbReference type="OrthoDB" id="416353at2759"/>
<dbReference type="RefSeq" id="XP_013353334.1">
    <property type="nucleotide sequence ID" value="XM_013497880.1"/>
</dbReference>
<accession>U6JZ96</accession>
<reference evidence="2" key="1">
    <citation type="submission" date="2013-10" db="EMBL/GenBank/DDBJ databases">
        <title>Genomic analysis of the causative agents of coccidiosis in chickens.</title>
        <authorList>
            <person name="Reid A.J."/>
            <person name="Blake D."/>
            <person name="Billington K."/>
            <person name="Browne H."/>
            <person name="Dunn M."/>
            <person name="Hung S."/>
            <person name="Kawahara F."/>
            <person name="Miranda-Saavedra D."/>
            <person name="Mourier T."/>
            <person name="Nagra H."/>
            <person name="Otto T.D."/>
            <person name="Rawlings N."/>
            <person name="Sanchez A."/>
            <person name="Sanders M."/>
            <person name="Subramaniam C."/>
            <person name="Tay Y."/>
            <person name="Dear P."/>
            <person name="Doerig C."/>
            <person name="Gruber A."/>
            <person name="Parkinson J."/>
            <person name="Shirley M."/>
            <person name="Wan K.L."/>
            <person name="Berriman M."/>
            <person name="Tomley F."/>
            <person name="Pain A."/>
        </authorList>
    </citation>
    <scope>NUCLEOTIDE SEQUENCE [LARGE SCALE GENOMIC DNA]</scope>
    <source>
        <strain evidence="2">Houghton</strain>
    </source>
</reference>
<evidence type="ECO:0000256" key="1">
    <source>
        <dbReference type="SAM" id="MobiDB-lite"/>
    </source>
</evidence>
<dbReference type="EMBL" id="HG682767">
    <property type="protein sequence ID" value="CDJ30769.1"/>
    <property type="molecule type" value="Genomic_DNA"/>
</dbReference>
<name>U6JZ96_9EIME</name>
<reference evidence="2" key="2">
    <citation type="submission" date="2013-10" db="EMBL/GenBank/DDBJ databases">
        <authorList>
            <person name="Aslett M."/>
        </authorList>
    </citation>
    <scope>NUCLEOTIDE SEQUENCE [LARGE SCALE GENOMIC DNA]</scope>
    <source>
        <strain evidence="2">Houghton</strain>
    </source>
</reference>
<evidence type="ECO:0000313" key="3">
    <source>
        <dbReference type="Proteomes" id="UP000030744"/>
    </source>
</evidence>
<dbReference type="AlphaFoldDB" id="U6JZ96"/>
<protein>
    <submittedName>
        <fullName evidence="2">Uncharacterized protein</fullName>
    </submittedName>
</protein>